<protein>
    <recommendedName>
        <fullName evidence="4">Scaffolding protein</fullName>
    </recommendedName>
</protein>
<accession>A0ABY4VQD8</accession>
<dbReference type="EMBL" id="CP098736">
    <property type="protein sequence ID" value="USE79487.1"/>
    <property type="molecule type" value="Genomic_DNA"/>
</dbReference>
<organism evidence="2 3">
    <name type="scientific">Cupriavidus gilardii</name>
    <dbReference type="NCBI Taxonomy" id="82541"/>
    <lineage>
        <taxon>Bacteria</taxon>
        <taxon>Pseudomonadati</taxon>
        <taxon>Pseudomonadota</taxon>
        <taxon>Betaproteobacteria</taxon>
        <taxon>Burkholderiales</taxon>
        <taxon>Burkholderiaceae</taxon>
        <taxon>Cupriavidus</taxon>
    </lineage>
</organism>
<feature type="compositionally biased region" description="Basic and acidic residues" evidence="1">
    <location>
        <begin position="72"/>
        <end position="83"/>
    </location>
</feature>
<feature type="compositionally biased region" description="Acidic residues" evidence="1">
    <location>
        <begin position="34"/>
        <end position="71"/>
    </location>
</feature>
<reference evidence="2" key="1">
    <citation type="submission" date="2022-06" db="EMBL/GenBank/DDBJ databases">
        <title>Complete genome sequence and characterization of Cupriavidus gilardii QJ1 isolated from contaminating cells.</title>
        <authorList>
            <person name="Qi J."/>
        </authorList>
    </citation>
    <scope>NUCLEOTIDE SEQUENCE</scope>
    <source>
        <strain evidence="2">QJ1</strain>
    </source>
</reference>
<evidence type="ECO:0000313" key="2">
    <source>
        <dbReference type="EMBL" id="USE79487.1"/>
    </source>
</evidence>
<feature type="region of interest" description="Disordered" evidence="1">
    <location>
        <begin position="1"/>
        <end position="83"/>
    </location>
</feature>
<evidence type="ECO:0000313" key="3">
    <source>
        <dbReference type="Proteomes" id="UP001056648"/>
    </source>
</evidence>
<sequence>MEGINTVEDFAQAMAAADEPEGTEAQEVEHAQPEEVEAQNDDQPEQEQDEAETDESTDPDEPESDQPEAESLDDKVVAWETASGEKFEVPVAELKQGYMRNQDYTHKTQQLAKEREIVQQEVQQQFQRAEEFAQELGALHAQNSYIQQLEAALGQIDRNTDPVTYNTVANDLILARQQRSDLAGRIAQVQQQRTFAQQQAMLEAQKQAVAELSSGPNAIPGFGKELVHKLNQTGRDYGFSDQELAMTTDPRYLRVLHDAMQWREAQAKKPEVVKKVKQAPPKPAKQTASRPASDIEKTVKQFKSKPTLDGLAALLAQQYKG</sequence>
<evidence type="ECO:0000256" key="1">
    <source>
        <dbReference type="SAM" id="MobiDB-lite"/>
    </source>
</evidence>
<keyword evidence="3" id="KW-1185">Reference proteome</keyword>
<dbReference type="RefSeq" id="WP_252252944.1">
    <property type="nucleotide sequence ID" value="NZ_CP098736.1"/>
</dbReference>
<feature type="region of interest" description="Disordered" evidence="1">
    <location>
        <begin position="266"/>
        <end position="301"/>
    </location>
</feature>
<name>A0ABY4VQD8_9BURK</name>
<dbReference type="Proteomes" id="UP001056648">
    <property type="component" value="Chromosome 2"/>
</dbReference>
<evidence type="ECO:0008006" key="4">
    <source>
        <dbReference type="Google" id="ProtNLM"/>
    </source>
</evidence>
<gene>
    <name evidence="2" type="ORF">NDR89_23130</name>
</gene>
<proteinExistence type="predicted"/>